<dbReference type="Proteomes" id="UP000594014">
    <property type="component" value="Chromosome"/>
</dbReference>
<evidence type="ECO:0000313" key="1">
    <source>
        <dbReference type="EMBL" id="QOX63052.1"/>
    </source>
</evidence>
<keyword evidence="2" id="KW-1185">Reference proteome</keyword>
<dbReference type="EMBL" id="CP042469">
    <property type="protein sequence ID" value="QOX63052.1"/>
    <property type="molecule type" value="Genomic_DNA"/>
</dbReference>
<protein>
    <submittedName>
        <fullName evidence="1">DNA recombination protein RmuC</fullName>
    </submittedName>
</protein>
<accession>A0ACD1A9B6</accession>
<reference evidence="1" key="1">
    <citation type="submission" date="2019-08" db="EMBL/GenBank/DDBJ databases">
        <title>Genome sequence of Clostridiales bacterium MT110.</title>
        <authorList>
            <person name="Cao J."/>
        </authorList>
    </citation>
    <scope>NUCLEOTIDE SEQUENCE</scope>
    <source>
        <strain evidence="1">MT110</strain>
    </source>
</reference>
<name>A0ACD1A9B6_9FIRM</name>
<sequence>MQGTDILLIIIGLAILALACVCLAVLLSIRRKVSEDQSLKSIQYIQSSFTSLGDLLTGSQRQSSDIQDKRLQELNLQLTQKNDMLQKTVNDALGQIEVRLKNNAMENEQKLEQIRGTMEKRITAMQEENSKKLEEMRATVDEKLQKTLEDRISKSFQLVSERLEQVYKGLGEMQNLASGVGDLKKVLSNVKTRGILGEIQLGAILEQMLSSEQYEENIATKKGSSERVEFAIKLPGDEDGVVYLPIDAKFPADTYTKLVDAYESGNSDEVDQAAKMLERSIKAFAKSIHDKYIEPPQTTDFGIMFLPFEGLYAEVVRRGMVEVLQRDYKINIAGPTTMAALLNSLQMGFKTLAIQKHSSEVWNILGAVKTEFDKFGDVLSATQQRINQANAELDKLIGTRTRKIQSKLRNVVSLSEASSRDILGIGTAGEDETLEIELSEEE</sequence>
<evidence type="ECO:0000313" key="2">
    <source>
        <dbReference type="Proteomes" id="UP000594014"/>
    </source>
</evidence>
<organism evidence="1 2">
    <name type="scientific">Anoxybacterium hadale</name>
    <dbReference type="NCBI Taxonomy" id="3408580"/>
    <lineage>
        <taxon>Bacteria</taxon>
        <taxon>Bacillati</taxon>
        <taxon>Bacillota</taxon>
        <taxon>Clostridia</taxon>
        <taxon>Peptostreptococcales</taxon>
        <taxon>Anaerovoracaceae</taxon>
        <taxon>Anoxybacterium</taxon>
    </lineage>
</organism>
<gene>
    <name evidence="1" type="primary">rmuC</name>
    <name evidence="1" type="ORF">FRZ06_06710</name>
</gene>
<proteinExistence type="predicted"/>